<reference evidence="4 5" key="1">
    <citation type="submission" date="2021-04" db="EMBL/GenBank/DDBJ databases">
        <authorList>
            <person name="De Guttry C."/>
            <person name="Zahm M."/>
            <person name="Klopp C."/>
            <person name="Cabau C."/>
            <person name="Louis A."/>
            <person name="Berthelot C."/>
            <person name="Parey E."/>
            <person name="Roest Crollius H."/>
            <person name="Montfort J."/>
            <person name="Robinson-Rechavi M."/>
            <person name="Bucao C."/>
            <person name="Bouchez O."/>
            <person name="Gislard M."/>
            <person name="Lluch J."/>
            <person name="Milhes M."/>
            <person name="Lampietro C."/>
            <person name="Lopez Roques C."/>
            <person name="Donnadieu C."/>
            <person name="Braasch I."/>
            <person name="Desvignes T."/>
            <person name="Postlethwait J."/>
            <person name="Bobe J."/>
            <person name="Wedekind C."/>
            <person name="Guiguen Y."/>
        </authorList>
    </citation>
    <scope>NUCLEOTIDE SEQUENCE [LARGE SCALE GENOMIC DNA]</scope>
    <source>
        <strain evidence="4">Cs_M1</strain>
        <tissue evidence="4">Blood</tissue>
    </source>
</reference>
<keyword evidence="2" id="KW-0175">Coiled coil</keyword>
<evidence type="ECO:0000313" key="4">
    <source>
        <dbReference type="EMBL" id="KAK6308685.1"/>
    </source>
</evidence>
<gene>
    <name evidence="4" type="ORF">J4Q44_G00201480</name>
</gene>
<sequence length="93" mass="11096">MRVDLENRCQSLTEELQFRKSIFEEEVREMRRRHEKRTVELDSGMTQDYKFQLAQALQDLRKQHEEQVSIYKEELGNTFQAKTEAVPQPVPAV</sequence>
<dbReference type="GO" id="GO:0005200">
    <property type="term" value="F:structural constituent of cytoskeleton"/>
    <property type="evidence" value="ECO:0007669"/>
    <property type="project" value="TreeGrafter"/>
</dbReference>
<dbReference type="GO" id="GO:0090435">
    <property type="term" value="P:protein localization to nuclear envelope"/>
    <property type="evidence" value="ECO:0007669"/>
    <property type="project" value="TreeGrafter"/>
</dbReference>
<keyword evidence="1" id="KW-0403">Intermediate filament</keyword>
<dbReference type="Pfam" id="PF00038">
    <property type="entry name" value="Filament"/>
    <property type="match status" value="1"/>
</dbReference>
<name>A0AAN8LDU2_9TELE</name>
<evidence type="ECO:0000256" key="2">
    <source>
        <dbReference type="ARBA" id="ARBA00023054"/>
    </source>
</evidence>
<proteinExistence type="predicted"/>
<keyword evidence="5" id="KW-1185">Reference proteome</keyword>
<evidence type="ECO:0000256" key="1">
    <source>
        <dbReference type="ARBA" id="ARBA00022754"/>
    </source>
</evidence>
<dbReference type="InterPro" id="IPR039008">
    <property type="entry name" value="IF_rod_dom"/>
</dbReference>
<dbReference type="EMBL" id="JAGTTL010000018">
    <property type="protein sequence ID" value="KAK6308685.1"/>
    <property type="molecule type" value="Genomic_DNA"/>
</dbReference>
<organism evidence="4 5">
    <name type="scientific">Coregonus suidteri</name>
    <dbReference type="NCBI Taxonomy" id="861788"/>
    <lineage>
        <taxon>Eukaryota</taxon>
        <taxon>Metazoa</taxon>
        <taxon>Chordata</taxon>
        <taxon>Craniata</taxon>
        <taxon>Vertebrata</taxon>
        <taxon>Euteleostomi</taxon>
        <taxon>Actinopterygii</taxon>
        <taxon>Neopterygii</taxon>
        <taxon>Teleostei</taxon>
        <taxon>Protacanthopterygii</taxon>
        <taxon>Salmoniformes</taxon>
        <taxon>Salmonidae</taxon>
        <taxon>Coregoninae</taxon>
        <taxon>Coregonus</taxon>
    </lineage>
</organism>
<protein>
    <recommendedName>
        <fullName evidence="3">IF rod domain-containing protein</fullName>
    </recommendedName>
</protein>
<dbReference type="AlphaFoldDB" id="A0AAN8LDU2"/>
<dbReference type="GO" id="GO:0007097">
    <property type="term" value="P:nuclear migration"/>
    <property type="evidence" value="ECO:0007669"/>
    <property type="project" value="TreeGrafter"/>
</dbReference>
<dbReference type="GO" id="GO:0051664">
    <property type="term" value="P:nuclear pore localization"/>
    <property type="evidence" value="ECO:0007669"/>
    <property type="project" value="TreeGrafter"/>
</dbReference>
<dbReference type="GO" id="GO:0005652">
    <property type="term" value="C:nuclear lamina"/>
    <property type="evidence" value="ECO:0007669"/>
    <property type="project" value="TreeGrafter"/>
</dbReference>
<dbReference type="PANTHER" id="PTHR45721">
    <property type="entry name" value="LAMIN DM0-RELATED"/>
    <property type="match status" value="1"/>
</dbReference>
<evidence type="ECO:0000259" key="3">
    <source>
        <dbReference type="PROSITE" id="PS51842"/>
    </source>
</evidence>
<dbReference type="GO" id="GO:0005882">
    <property type="term" value="C:intermediate filament"/>
    <property type="evidence" value="ECO:0007669"/>
    <property type="project" value="UniProtKB-KW"/>
</dbReference>
<dbReference type="GO" id="GO:0006998">
    <property type="term" value="P:nuclear envelope organization"/>
    <property type="evidence" value="ECO:0007669"/>
    <property type="project" value="TreeGrafter"/>
</dbReference>
<accession>A0AAN8LDU2</accession>
<comment type="caution">
    <text evidence="4">The sequence shown here is derived from an EMBL/GenBank/DDBJ whole genome shotgun (WGS) entry which is preliminary data.</text>
</comment>
<dbReference type="Proteomes" id="UP001356427">
    <property type="component" value="Unassembled WGS sequence"/>
</dbReference>
<evidence type="ECO:0000313" key="5">
    <source>
        <dbReference type="Proteomes" id="UP001356427"/>
    </source>
</evidence>
<dbReference type="GO" id="GO:0031507">
    <property type="term" value="P:heterochromatin formation"/>
    <property type="evidence" value="ECO:0007669"/>
    <property type="project" value="TreeGrafter"/>
</dbReference>
<dbReference type="PANTHER" id="PTHR45721:SF2">
    <property type="entry name" value="LAMIN-B2"/>
    <property type="match status" value="1"/>
</dbReference>
<dbReference type="PROSITE" id="PS51842">
    <property type="entry name" value="IF_ROD_2"/>
    <property type="match status" value="1"/>
</dbReference>
<feature type="domain" description="IF rod" evidence="3">
    <location>
        <begin position="1"/>
        <end position="93"/>
    </location>
</feature>
<dbReference type="Gene3D" id="1.20.5.1160">
    <property type="entry name" value="Vasodilator-stimulated phosphoprotein"/>
    <property type="match status" value="1"/>
</dbReference>